<organism evidence="8 9">
    <name type="scientific">Lactuca virosa</name>
    <dbReference type="NCBI Taxonomy" id="75947"/>
    <lineage>
        <taxon>Eukaryota</taxon>
        <taxon>Viridiplantae</taxon>
        <taxon>Streptophyta</taxon>
        <taxon>Embryophyta</taxon>
        <taxon>Tracheophyta</taxon>
        <taxon>Spermatophyta</taxon>
        <taxon>Magnoliopsida</taxon>
        <taxon>eudicotyledons</taxon>
        <taxon>Gunneridae</taxon>
        <taxon>Pentapetalae</taxon>
        <taxon>asterids</taxon>
        <taxon>campanulids</taxon>
        <taxon>Asterales</taxon>
        <taxon>Asteraceae</taxon>
        <taxon>Cichorioideae</taxon>
        <taxon>Cichorieae</taxon>
        <taxon>Lactucinae</taxon>
        <taxon>Lactuca</taxon>
    </lineage>
</organism>
<dbReference type="PANTHER" id="PTHR12506">
    <property type="entry name" value="PROTEIN PHOSPHATASE RELATED"/>
    <property type="match status" value="1"/>
</dbReference>
<dbReference type="InterPro" id="IPR050974">
    <property type="entry name" value="Plant_ZF_CCCH"/>
</dbReference>
<feature type="region of interest" description="Disordered" evidence="6">
    <location>
        <begin position="206"/>
        <end position="251"/>
    </location>
</feature>
<evidence type="ECO:0000256" key="6">
    <source>
        <dbReference type="SAM" id="MobiDB-lite"/>
    </source>
</evidence>
<name>A0AAU9MQP3_9ASTR</name>
<sequence>MDGSNIQLPYSSQPPPLINGGSTWSLPRATYVSDPLLQTPQTYLPIVLPHSQGIGPTQGWSTYMGSLSSVSSGSIYDGPGSIEQPYSSGSTNLPERPGEPECCYFMHTGNCKYGSDCKYYHPKEKIAQLAASSLGPLGLPLRPGSIKRGQAVCSYYSLYGICKFGPTYKYDHPLMGYSYNYSTSLPNANANAPSLFPYEGVNSSTLHSSGSSPSKSSKNEGAKTPGGGSPSPSPQRAASPSHLELGCVFER</sequence>
<dbReference type="AlphaFoldDB" id="A0AAU9MQP3"/>
<evidence type="ECO:0000256" key="4">
    <source>
        <dbReference type="ARBA" id="ARBA00023125"/>
    </source>
</evidence>
<evidence type="ECO:0000259" key="7">
    <source>
        <dbReference type="PROSITE" id="PS50103"/>
    </source>
</evidence>
<keyword evidence="3 5" id="KW-0862">Zinc</keyword>
<proteinExistence type="predicted"/>
<dbReference type="InterPro" id="IPR000571">
    <property type="entry name" value="Znf_CCCH"/>
</dbReference>
<feature type="compositionally biased region" description="Low complexity" evidence="6">
    <location>
        <begin position="206"/>
        <end position="216"/>
    </location>
</feature>
<dbReference type="GO" id="GO:0008270">
    <property type="term" value="F:zinc ion binding"/>
    <property type="evidence" value="ECO:0007669"/>
    <property type="project" value="UniProtKB-KW"/>
</dbReference>
<dbReference type="GO" id="GO:0003677">
    <property type="term" value="F:DNA binding"/>
    <property type="evidence" value="ECO:0007669"/>
    <property type="project" value="UniProtKB-KW"/>
</dbReference>
<protein>
    <recommendedName>
        <fullName evidence="7">C3H1-type domain-containing protein</fullName>
    </recommendedName>
</protein>
<feature type="zinc finger region" description="C3H1-type" evidence="5">
    <location>
        <begin position="147"/>
        <end position="175"/>
    </location>
</feature>
<dbReference type="SUPFAM" id="SSF90229">
    <property type="entry name" value="CCCH zinc finger"/>
    <property type="match status" value="1"/>
</dbReference>
<dbReference type="InterPro" id="IPR036855">
    <property type="entry name" value="Znf_CCCH_sf"/>
</dbReference>
<comment type="caution">
    <text evidence="8">The sequence shown here is derived from an EMBL/GenBank/DDBJ whole genome shotgun (WGS) entry which is preliminary data.</text>
</comment>
<feature type="domain" description="C3H1-type" evidence="7">
    <location>
        <begin position="147"/>
        <end position="175"/>
    </location>
</feature>
<evidence type="ECO:0000256" key="5">
    <source>
        <dbReference type="PROSITE-ProRule" id="PRU00723"/>
    </source>
</evidence>
<feature type="zinc finger region" description="C3H1-type" evidence="5">
    <location>
        <begin position="96"/>
        <end position="124"/>
    </location>
</feature>
<dbReference type="SMART" id="SM00356">
    <property type="entry name" value="ZnF_C3H1"/>
    <property type="match status" value="2"/>
</dbReference>
<keyword evidence="1 5" id="KW-0479">Metal-binding</keyword>
<keyword evidence="9" id="KW-1185">Reference proteome</keyword>
<dbReference type="EMBL" id="CAKMRJ010003334">
    <property type="protein sequence ID" value="CAH1430179.1"/>
    <property type="molecule type" value="Genomic_DNA"/>
</dbReference>
<evidence type="ECO:0000313" key="9">
    <source>
        <dbReference type="Proteomes" id="UP001157418"/>
    </source>
</evidence>
<feature type="domain" description="C3H1-type" evidence="7">
    <location>
        <begin position="96"/>
        <end position="124"/>
    </location>
</feature>
<reference evidence="8 9" key="1">
    <citation type="submission" date="2022-01" db="EMBL/GenBank/DDBJ databases">
        <authorList>
            <person name="Xiong W."/>
            <person name="Schranz E."/>
        </authorList>
    </citation>
    <scope>NUCLEOTIDE SEQUENCE [LARGE SCALE GENOMIC DNA]</scope>
</reference>
<evidence type="ECO:0000256" key="2">
    <source>
        <dbReference type="ARBA" id="ARBA00022771"/>
    </source>
</evidence>
<keyword evidence="4" id="KW-0238">DNA-binding</keyword>
<gene>
    <name evidence="8" type="ORF">LVIROSA_LOCUS16980</name>
</gene>
<evidence type="ECO:0000256" key="3">
    <source>
        <dbReference type="ARBA" id="ARBA00022833"/>
    </source>
</evidence>
<dbReference type="Gene3D" id="4.10.1000.10">
    <property type="entry name" value="Zinc finger, CCCH-type"/>
    <property type="match status" value="1"/>
</dbReference>
<accession>A0AAU9MQP3</accession>
<dbReference type="PROSITE" id="PS50103">
    <property type="entry name" value="ZF_C3H1"/>
    <property type="match status" value="2"/>
</dbReference>
<keyword evidence="2 5" id="KW-0863">Zinc-finger</keyword>
<dbReference type="GO" id="GO:0003729">
    <property type="term" value="F:mRNA binding"/>
    <property type="evidence" value="ECO:0007669"/>
    <property type="project" value="UniProtKB-ARBA"/>
</dbReference>
<dbReference type="PANTHER" id="PTHR12506:SF50">
    <property type="entry name" value="ZINC FINGER CCCH DOMAIN-CONTAINING PROTEIN 26"/>
    <property type="match status" value="1"/>
</dbReference>
<dbReference type="Pfam" id="PF00642">
    <property type="entry name" value="zf-CCCH"/>
    <property type="match status" value="1"/>
</dbReference>
<evidence type="ECO:0000256" key="1">
    <source>
        <dbReference type="ARBA" id="ARBA00022723"/>
    </source>
</evidence>
<evidence type="ECO:0000313" key="8">
    <source>
        <dbReference type="EMBL" id="CAH1430179.1"/>
    </source>
</evidence>
<dbReference type="Proteomes" id="UP001157418">
    <property type="component" value="Unassembled WGS sequence"/>
</dbReference>